<evidence type="ECO:0000313" key="17">
    <source>
        <dbReference type="Proteomes" id="UP000785783"/>
    </source>
</evidence>
<proteinExistence type="inferred from homology"/>
<dbReference type="EC" id="2.8.1.6" evidence="3 13"/>
<feature type="binding site" evidence="13 14">
    <location>
        <position position="70"/>
    </location>
    <ligand>
        <name>[4Fe-4S] cluster</name>
        <dbReference type="ChEBI" id="CHEBI:49883"/>
        <note>4Fe-4S-S-AdoMet</note>
    </ligand>
</feature>
<evidence type="ECO:0000256" key="4">
    <source>
        <dbReference type="ARBA" id="ARBA00022485"/>
    </source>
</evidence>
<keyword evidence="10 13" id="KW-0408">Iron</keyword>
<evidence type="ECO:0000256" key="6">
    <source>
        <dbReference type="ARBA" id="ARBA00022691"/>
    </source>
</evidence>
<dbReference type="NCBIfam" id="TIGR00433">
    <property type="entry name" value="bioB"/>
    <property type="match status" value="1"/>
</dbReference>
<dbReference type="EMBL" id="JADHOK010000003">
    <property type="protein sequence ID" value="MBL6761186.1"/>
    <property type="molecule type" value="Genomic_DNA"/>
</dbReference>
<comment type="subunit">
    <text evidence="13">Homodimer.</text>
</comment>
<dbReference type="SFLD" id="SFLDF00272">
    <property type="entry name" value="biotin_synthase"/>
    <property type="match status" value="1"/>
</dbReference>
<dbReference type="InterPro" id="IPR010722">
    <property type="entry name" value="BATS_dom"/>
</dbReference>
<dbReference type="InterPro" id="IPR002684">
    <property type="entry name" value="Biotin_synth/BioAB"/>
</dbReference>
<dbReference type="SMART" id="SM00876">
    <property type="entry name" value="BATS"/>
    <property type="match status" value="1"/>
</dbReference>
<name>A0A937L2C1_9PROT</name>
<comment type="pathway">
    <text evidence="1 13">Cofactor biosynthesis; biotin biosynthesis; biotin from 7,8-diaminononanoate: step 2/2.</text>
</comment>
<evidence type="ECO:0000256" key="5">
    <source>
        <dbReference type="ARBA" id="ARBA00022679"/>
    </source>
</evidence>
<evidence type="ECO:0000259" key="15">
    <source>
        <dbReference type="PROSITE" id="PS51918"/>
    </source>
</evidence>
<feature type="binding site" evidence="13 14">
    <location>
        <position position="73"/>
    </location>
    <ligand>
        <name>[4Fe-4S] cluster</name>
        <dbReference type="ChEBI" id="CHEBI:49883"/>
        <note>4Fe-4S-S-AdoMet</note>
    </ligand>
</feature>
<evidence type="ECO:0000313" key="16">
    <source>
        <dbReference type="EMBL" id="MBL6761186.1"/>
    </source>
</evidence>
<dbReference type="PANTHER" id="PTHR22976">
    <property type="entry name" value="BIOTIN SYNTHASE"/>
    <property type="match status" value="1"/>
</dbReference>
<dbReference type="InterPro" id="IPR024177">
    <property type="entry name" value="Biotin_synthase"/>
</dbReference>
<comment type="function">
    <text evidence="13">Catalyzes the conversion of dethiobiotin (DTB) to biotin by the insertion of a sulfur atom into dethiobiotin via a radical-based mechanism.</text>
</comment>
<evidence type="ECO:0000256" key="10">
    <source>
        <dbReference type="ARBA" id="ARBA00023004"/>
    </source>
</evidence>
<dbReference type="InterPro" id="IPR013785">
    <property type="entry name" value="Aldolase_TIM"/>
</dbReference>
<feature type="binding site" evidence="13 14">
    <location>
        <position position="201"/>
    </location>
    <ligand>
        <name>[2Fe-2S] cluster</name>
        <dbReference type="ChEBI" id="CHEBI:190135"/>
    </ligand>
</feature>
<dbReference type="SFLD" id="SFLDG01278">
    <property type="entry name" value="biotin_synthase_like"/>
    <property type="match status" value="1"/>
</dbReference>
<evidence type="ECO:0000256" key="9">
    <source>
        <dbReference type="ARBA" id="ARBA00022756"/>
    </source>
</evidence>
<dbReference type="GO" id="GO:0051537">
    <property type="term" value="F:2 iron, 2 sulfur cluster binding"/>
    <property type="evidence" value="ECO:0007669"/>
    <property type="project" value="UniProtKB-KW"/>
</dbReference>
<dbReference type="SUPFAM" id="SSF102114">
    <property type="entry name" value="Radical SAM enzymes"/>
    <property type="match status" value="1"/>
</dbReference>
<keyword evidence="11 13" id="KW-0411">Iron-sulfur</keyword>
<evidence type="ECO:0000256" key="11">
    <source>
        <dbReference type="ARBA" id="ARBA00023014"/>
    </source>
</evidence>
<comment type="cofactor">
    <cofactor evidence="13 14">
        <name>[4Fe-4S] cluster</name>
        <dbReference type="ChEBI" id="CHEBI:49883"/>
    </cofactor>
    <text evidence="13 14">Binds 1 [4Fe-4S] cluster. The cluster is coordinated with 3 cysteines and an exchangeable S-adenosyl-L-methionine.</text>
</comment>
<dbReference type="HAMAP" id="MF_01694">
    <property type="entry name" value="BioB"/>
    <property type="match status" value="1"/>
</dbReference>
<dbReference type="InterPro" id="IPR058240">
    <property type="entry name" value="rSAM_sf"/>
</dbReference>
<dbReference type="GO" id="GO:0009102">
    <property type="term" value="P:biotin biosynthetic process"/>
    <property type="evidence" value="ECO:0007669"/>
    <property type="project" value="UniProtKB-UniRule"/>
</dbReference>
<gene>
    <name evidence="13 16" type="primary">bioB</name>
    <name evidence="16" type="ORF">ISQ19_00640</name>
</gene>
<comment type="catalytic activity">
    <reaction evidence="12 13">
        <text>(4R,5S)-dethiobiotin + (sulfur carrier)-SH + 2 reduced [2Fe-2S]-[ferredoxin] + 2 S-adenosyl-L-methionine = (sulfur carrier)-H + biotin + 2 5'-deoxyadenosine + 2 L-methionine + 2 oxidized [2Fe-2S]-[ferredoxin]</text>
        <dbReference type="Rhea" id="RHEA:22060"/>
        <dbReference type="Rhea" id="RHEA-COMP:10000"/>
        <dbReference type="Rhea" id="RHEA-COMP:10001"/>
        <dbReference type="Rhea" id="RHEA-COMP:14737"/>
        <dbReference type="Rhea" id="RHEA-COMP:14739"/>
        <dbReference type="ChEBI" id="CHEBI:17319"/>
        <dbReference type="ChEBI" id="CHEBI:29917"/>
        <dbReference type="ChEBI" id="CHEBI:33737"/>
        <dbReference type="ChEBI" id="CHEBI:33738"/>
        <dbReference type="ChEBI" id="CHEBI:57586"/>
        <dbReference type="ChEBI" id="CHEBI:57844"/>
        <dbReference type="ChEBI" id="CHEBI:59789"/>
        <dbReference type="ChEBI" id="CHEBI:64428"/>
        <dbReference type="ChEBI" id="CHEBI:149473"/>
        <dbReference type="EC" id="2.8.1.6"/>
    </reaction>
</comment>
<dbReference type="GO" id="GO:0005506">
    <property type="term" value="F:iron ion binding"/>
    <property type="evidence" value="ECO:0007669"/>
    <property type="project" value="UniProtKB-UniRule"/>
</dbReference>
<dbReference type="SFLD" id="SFLDG01060">
    <property type="entry name" value="BATS_domain_containing"/>
    <property type="match status" value="1"/>
</dbReference>
<dbReference type="Pfam" id="PF06968">
    <property type="entry name" value="BATS"/>
    <property type="match status" value="1"/>
</dbReference>
<comment type="caution">
    <text evidence="16">The sequence shown here is derived from an EMBL/GenBank/DDBJ whole genome shotgun (WGS) entry which is preliminary data.</text>
</comment>
<keyword evidence="5 13" id="KW-0808">Transferase</keyword>
<dbReference type="PROSITE" id="PS51918">
    <property type="entry name" value="RADICAL_SAM"/>
    <property type="match status" value="1"/>
</dbReference>
<feature type="domain" description="Radical SAM core" evidence="15">
    <location>
        <begin position="51"/>
        <end position="269"/>
    </location>
</feature>
<keyword evidence="6 13" id="KW-0949">S-adenosyl-L-methionine</keyword>
<keyword evidence="7 13" id="KW-0001">2Fe-2S</keyword>
<evidence type="ECO:0000256" key="8">
    <source>
        <dbReference type="ARBA" id="ARBA00022723"/>
    </source>
</evidence>
<dbReference type="Gene3D" id="3.20.20.70">
    <property type="entry name" value="Aldolase class I"/>
    <property type="match status" value="1"/>
</dbReference>
<evidence type="ECO:0000256" key="1">
    <source>
        <dbReference type="ARBA" id="ARBA00004942"/>
    </source>
</evidence>
<dbReference type="CDD" id="cd01335">
    <property type="entry name" value="Radical_SAM"/>
    <property type="match status" value="1"/>
</dbReference>
<sequence>MSLTTNTPTAAAPIEPRHTWTRDEVEALFALPFNDLIFEAQSVHRQWFDANEVQKSTLLSIKTGGCPEDCNYCSQSAKFDTGLKATKLMDVDAVLEGAARAKAAGASRYCMGAAWRSPKDRDMEDIAAMIKGVRAMGMETCMTLGMLSPAQAAQLKEAGLDYYNHNIDTSEEFYGDIITTRNFEDRIETIGYVQDAGINVCAGGILGMGEEVGDRASMLMTLANLNPQPQSVPINMLIPIAGTPMGDNEPVDPIDFVRCIAVARIMMPKSVVRLSAGREWMSDETQALCFLAGANSIFVGEALLTTANPALEKDNDLFDRLGLKPMAAHSCPSAV</sequence>
<evidence type="ECO:0000256" key="14">
    <source>
        <dbReference type="PIRSR" id="PIRSR001619-1"/>
    </source>
</evidence>
<evidence type="ECO:0000256" key="13">
    <source>
        <dbReference type="HAMAP-Rule" id="MF_01694"/>
    </source>
</evidence>
<comment type="cofactor">
    <cofactor evidence="13">
        <name>[2Fe-2S] cluster</name>
        <dbReference type="ChEBI" id="CHEBI:190135"/>
    </cofactor>
    <text evidence="13">Binds 1 [2Fe-2S] cluster. The cluster is coordinated with 3 cysteines and 1 arginine.</text>
</comment>
<dbReference type="PIRSF" id="PIRSF001619">
    <property type="entry name" value="Biotin_synth"/>
    <property type="match status" value="1"/>
</dbReference>
<feature type="binding site" evidence="13 14">
    <location>
        <position position="66"/>
    </location>
    <ligand>
        <name>[4Fe-4S] cluster</name>
        <dbReference type="ChEBI" id="CHEBI:49883"/>
        <note>4Fe-4S-S-AdoMet</note>
    </ligand>
</feature>
<feature type="binding site" evidence="13 14">
    <location>
        <position position="141"/>
    </location>
    <ligand>
        <name>[2Fe-2S] cluster</name>
        <dbReference type="ChEBI" id="CHEBI:190135"/>
    </ligand>
</feature>
<evidence type="ECO:0000256" key="2">
    <source>
        <dbReference type="ARBA" id="ARBA00010765"/>
    </source>
</evidence>
<dbReference type="FunFam" id="3.20.20.70:FF:000011">
    <property type="entry name" value="Biotin synthase"/>
    <property type="match status" value="1"/>
</dbReference>
<dbReference type="InterPro" id="IPR007197">
    <property type="entry name" value="rSAM"/>
</dbReference>
<dbReference type="Pfam" id="PF04055">
    <property type="entry name" value="Radical_SAM"/>
    <property type="match status" value="1"/>
</dbReference>
<comment type="cofactor">
    <cofactor evidence="14">
        <name>[2Fe-2S] cluster</name>
        <dbReference type="ChEBI" id="CHEBI:190135"/>
    </cofactor>
    <text evidence="14">Binds 1 [2Fe-2S] cluster. The cluster is coordinated with 3 cysteines and 1 arginine.</text>
</comment>
<dbReference type="PANTHER" id="PTHR22976:SF2">
    <property type="entry name" value="BIOTIN SYNTHASE, MITOCHONDRIAL"/>
    <property type="match status" value="1"/>
</dbReference>
<keyword evidence="8 13" id="KW-0479">Metal-binding</keyword>
<evidence type="ECO:0000256" key="3">
    <source>
        <dbReference type="ARBA" id="ARBA00012236"/>
    </source>
</evidence>
<accession>A0A937L2C1</accession>
<dbReference type="InterPro" id="IPR006638">
    <property type="entry name" value="Elp3/MiaA/NifB-like_rSAM"/>
</dbReference>
<reference evidence="16" key="1">
    <citation type="submission" date="2020-10" db="EMBL/GenBank/DDBJ databases">
        <title>Microbiome of the Black Sea water column analyzed by genome centric metagenomics.</title>
        <authorList>
            <person name="Cabello-Yeves P.J."/>
            <person name="Callieri C."/>
            <person name="Picazo A."/>
            <person name="Mehrshad M."/>
            <person name="Haro-Moreno J.M."/>
            <person name="Roda-Garcia J."/>
            <person name="Dzembekova N."/>
            <person name="Slabakova V."/>
            <person name="Slabakova N."/>
            <person name="Moncheva S."/>
            <person name="Rodriguez-Valera F."/>
        </authorList>
    </citation>
    <scope>NUCLEOTIDE SEQUENCE</scope>
    <source>
        <strain evidence="16">BS307-5m-G5</strain>
    </source>
</reference>
<dbReference type="GO" id="GO:0004076">
    <property type="term" value="F:biotin synthase activity"/>
    <property type="evidence" value="ECO:0007669"/>
    <property type="project" value="UniProtKB-UniRule"/>
</dbReference>
<keyword evidence="4 13" id="KW-0004">4Fe-4S</keyword>
<dbReference type="SFLD" id="SFLDS00029">
    <property type="entry name" value="Radical_SAM"/>
    <property type="match status" value="1"/>
</dbReference>
<evidence type="ECO:0000256" key="7">
    <source>
        <dbReference type="ARBA" id="ARBA00022714"/>
    </source>
</evidence>
<dbReference type="SMART" id="SM00729">
    <property type="entry name" value="Elp3"/>
    <property type="match status" value="1"/>
</dbReference>
<organism evidence="16 17">
    <name type="scientific">PS1 clade bacterium</name>
    <dbReference type="NCBI Taxonomy" id="2175152"/>
    <lineage>
        <taxon>Bacteria</taxon>
        <taxon>Pseudomonadati</taxon>
        <taxon>Pseudomonadota</taxon>
        <taxon>Alphaproteobacteria</taxon>
        <taxon>PS1 clade</taxon>
    </lineage>
</organism>
<comment type="similarity">
    <text evidence="2 13">Belongs to the radical SAM superfamily. Biotin synthase family.</text>
</comment>
<dbReference type="Proteomes" id="UP000785783">
    <property type="component" value="Unassembled WGS sequence"/>
</dbReference>
<dbReference type="AlphaFoldDB" id="A0A937L2C1"/>
<evidence type="ECO:0000256" key="12">
    <source>
        <dbReference type="ARBA" id="ARBA00051157"/>
    </source>
</evidence>
<feature type="binding site" evidence="13 14">
    <location>
        <position position="273"/>
    </location>
    <ligand>
        <name>[2Fe-2S] cluster</name>
        <dbReference type="ChEBI" id="CHEBI:190135"/>
    </ligand>
</feature>
<keyword evidence="9 13" id="KW-0093">Biotin biosynthesis</keyword>
<dbReference type="GO" id="GO:0051539">
    <property type="term" value="F:4 iron, 4 sulfur cluster binding"/>
    <property type="evidence" value="ECO:0007669"/>
    <property type="project" value="UniProtKB-KW"/>
</dbReference>
<protein>
    <recommendedName>
        <fullName evidence="3 13">Biotin synthase</fullName>
        <ecNumber evidence="3 13">2.8.1.6</ecNumber>
    </recommendedName>
</protein>
<feature type="binding site" evidence="13 14">
    <location>
        <position position="110"/>
    </location>
    <ligand>
        <name>[2Fe-2S] cluster</name>
        <dbReference type="ChEBI" id="CHEBI:190135"/>
    </ligand>
</feature>